<protein>
    <submittedName>
        <fullName evidence="1">Uncharacterized protein</fullName>
    </submittedName>
</protein>
<gene>
    <name evidence="1" type="ORF">CDAR_608591</name>
</gene>
<evidence type="ECO:0000313" key="2">
    <source>
        <dbReference type="Proteomes" id="UP001054837"/>
    </source>
</evidence>
<organism evidence="1 2">
    <name type="scientific">Caerostris darwini</name>
    <dbReference type="NCBI Taxonomy" id="1538125"/>
    <lineage>
        <taxon>Eukaryota</taxon>
        <taxon>Metazoa</taxon>
        <taxon>Ecdysozoa</taxon>
        <taxon>Arthropoda</taxon>
        <taxon>Chelicerata</taxon>
        <taxon>Arachnida</taxon>
        <taxon>Araneae</taxon>
        <taxon>Araneomorphae</taxon>
        <taxon>Entelegynae</taxon>
        <taxon>Araneoidea</taxon>
        <taxon>Araneidae</taxon>
        <taxon>Caerostris</taxon>
    </lineage>
</organism>
<keyword evidence="2" id="KW-1185">Reference proteome</keyword>
<reference evidence="1 2" key="1">
    <citation type="submission" date="2021-06" db="EMBL/GenBank/DDBJ databases">
        <title>Caerostris darwini draft genome.</title>
        <authorList>
            <person name="Kono N."/>
            <person name="Arakawa K."/>
        </authorList>
    </citation>
    <scope>NUCLEOTIDE SEQUENCE [LARGE SCALE GENOMIC DNA]</scope>
</reference>
<dbReference type="AlphaFoldDB" id="A0AAV4WJ10"/>
<accession>A0AAV4WJ10</accession>
<proteinExistence type="predicted"/>
<dbReference type="EMBL" id="BPLQ01014740">
    <property type="protein sequence ID" value="GIY82762.1"/>
    <property type="molecule type" value="Genomic_DNA"/>
</dbReference>
<name>A0AAV4WJ10_9ARAC</name>
<evidence type="ECO:0000313" key="1">
    <source>
        <dbReference type="EMBL" id="GIY82762.1"/>
    </source>
</evidence>
<comment type="caution">
    <text evidence="1">The sequence shown here is derived from an EMBL/GenBank/DDBJ whole genome shotgun (WGS) entry which is preliminary data.</text>
</comment>
<dbReference type="Proteomes" id="UP001054837">
    <property type="component" value="Unassembled WGS sequence"/>
</dbReference>
<sequence>MILPLTIMPMLIMKPPSVPLEELSIPDNNFLKYCPIMKKFALLLSFIEGLDELTKKFSWHTKSCKSPFISLACPSFQHSLPKLNASIYPIQTGEDENCSKAAGALKAELLCQGSNGAVRHLSFVSSGADELLIVTRRPV</sequence>